<gene>
    <name evidence="1" type="ORF">DWB77_07399</name>
</gene>
<evidence type="ECO:0000313" key="2">
    <source>
        <dbReference type="Proteomes" id="UP000271554"/>
    </source>
</evidence>
<dbReference type="AlphaFoldDB" id="A0A387HSM3"/>
<dbReference type="Proteomes" id="UP000271554">
    <property type="component" value="Chromosome"/>
</dbReference>
<proteinExistence type="predicted"/>
<evidence type="ECO:0000313" key="1">
    <source>
        <dbReference type="EMBL" id="AYG85182.1"/>
    </source>
</evidence>
<dbReference type="EMBL" id="CP032698">
    <property type="protein sequence ID" value="AYG85182.1"/>
    <property type="molecule type" value="Genomic_DNA"/>
</dbReference>
<organism evidence="1 2">
    <name type="scientific">Streptomyces hundungensis</name>
    <dbReference type="NCBI Taxonomy" id="1077946"/>
    <lineage>
        <taxon>Bacteria</taxon>
        <taxon>Bacillati</taxon>
        <taxon>Actinomycetota</taxon>
        <taxon>Actinomycetes</taxon>
        <taxon>Kitasatosporales</taxon>
        <taxon>Streptomycetaceae</taxon>
        <taxon>Streptomyces</taxon>
    </lineage>
</organism>
<reference evidence="1 2" key="1">
    <citation type="submission" date="2018-10" db="EMBL/GenBank/DDBJ databases">
        <title>Relationship between Morphology and Antimicrobial Activity in Streptomyces.</title>
        <authorList>
            <person name="Kang H.J."/>
            <person name="Kim S.B."/>
        </authorList>
    </citation>
    <scope>NUCLEOTIDE SEQUENCE [LARGE SCALE GENOMIC DNA]</scope>
    <source>
        <strain evidence="1 2">BH38</strain>
    </source>
</reference>
<dbReference type="KEGG" id="shun:DWB77_07399"/>
<sequence length="196" mass="20529">MLRLAAGKNEGVYCLQAVIAAESALLKLAGSAMEACIVPLGQHLWLLPMTDALFDAVTVDGAPELDGFWKAPAGFERLLTACSEAGPVAFVEADYFGGTGTQIAQVWDAGEVVLGPLRLAEGEPSPTTGTPISQALRRLGAVKGTHVDEFSAVDLGRHRDTEDWLSLIDTAVRSCQGCLAEVGEPCSSNCLPGPYA</sequence>
<accession>A0A387HSM3</accession>
<name>A0A387HSM3_9ACTN</name>
<keyword evidence="2" id="KW-1185">Reference proteome</keyword>
<protein>
    <submittedName>
        <fullName evidence="1">Uncharacterized protein</fullName>
    </submittedName>
</protein>